<evidence type="ECO:0000313" key="7">
    <source>
        <dbReference type="Proteomes" id="UP000800092"/>
    </source>
</evidence>
<feature type="active site" description="Proton acceptor" evidence="4">
    <location>
        <position position="288"/>
    </location>
</feature>
<evidence type="ECO:0000256" key="2">
    <source>
        <dbReference type="ARBA" id="ARBA00022679"/>
    </source>
</evidence>
<keyword evidence="2 6" id="KW-0808">Transferase</keyword>
<evidence type="ECO:0000256" key="4">
    <source>
        <dbReference type="PIRSR" id="PIRSR005739-1"/>
    </source>
</evidence>
<dbReference type="InterPro" id="IPR036390">
    <property type="entry name" value="WH_DNA-bd_sf"/>
</dbReference>
<sequence length="380" mass="42487">MSNLLEDVKQLLASTNGTSRGILLEELQELIVSAETSQETATRMYPLQASAARIGHDLKIFEALRSSGTKTLEQLQDMTNANPITLVLGRLLRYMASVGLIREAGVNQFEANQTCQKLATPEAVTTLTHFFDNGGPLFQAMPAFLRNSNYQDVTDEKATVFQSALKTDLDTYTWFSQNPELLGALVKYMALEQSVRARWLDEYPIERDTQNWDPTLPVFVDVGGNVGHYCALFRHRFPNVPGRVILQDLPHTLAQALQTPGVEALAHDFFEPQPLKGARFYHLGWILHNWSDEKSKHILRQIRSAMGVQSVLLINDMILPETEVPAHAAALDLVMLGGCGGRERTMKEWRDLLGDVGLVIKECIMYNRELCHGIIGVVLS</sequence>
<dbReference type="GO" id="GO:0008171">
    <property type="term" value="F:O-methyltransferase activity"/>
    <property type="evidence" value="ECO:0007669"/>
    <property type="project" value="InterPro"/>
</dbReference>
<dbReference type="OrthoDB" id="2410195at2759"/>
<evidence type="ECO:0000256" key="3">
    <source>
        <dbReference type="ARBA" id="ARBA00022691"/>
    </source>
</evidence>
<dbReference type="Gene3D" id="3.40.50.150">
    <property type="entry name" value="Vaccinia Virus protein VP39"/>
    <property type="match status" value="1"/>
</dbReference>
<proteinExistence type="predicted"/>
<dbReference type="Proteomes" id="UP000800092">
    <property type="component" value="Unassembled WGS sequence"/>
</dbReference>
<evidence type="ECO:0000259" key="5">
    <source>
        <dbReference type="Pfam" id="PF00891"/>
    </source>
</evidence>
<dbReference type="InterPro" id="IPR029063">
    <property type="entry name" value="SAM-dependent_MTases_sf"/>
</dbReference>
<keyword evidence="3" id="KW-0949">S-adenosyl-L-methionine</keyword>
<dbReference type="InterPro" id="IPR001077">
    <property type="entry name" value="COMT_C"/>
</dbReference>
<dbReference type="AlphaFoldDB" id="A0A6A6GS87"/>
<dbReference type="InterPro" id="IPR036388">
    <property type="entry name" value="WH-like_DNA-bd_sf"/>
</dbReference>
<dbReference type="InterPro" id="IPR016461">
    <property type="entry name" value="COMT-like"/>
</dbReference>
<keyword evidence="7" id="KW-1185">Reference proteome</keyword>
<dbReference type="Gene3D" id="1.10.10.10">
    <property type="entry name" value="Winged helix-like DNA-binding domain superfamily/Winged helix DNA-binding domain"/>
    <property type="match status" value="1"/>
</dbReference>
<dbReference type="PANTHER" id="PTHR43712">
    <property type="entry name" value="PUTATIVE (AFU_ORTHOLOGUE AFUA_4G14580)-RELATED"/>
    <property type="match status" value="1"/>
</dbReference>
<accession>A0A6A6GS87</accession>
<dbReference type="PANTHER" id="PTHR43712:SF4">
    <property type="entry name" value="O-METHYLTRANSFERASE DOMAIN-CONTAINING PROTEIN"/>
    <property type="match status" value="1"/>
</dbReference>
<dbReference type="GO" id="GO:0032259">
    <property type="term" value="P:methylation"/>
    <property type="evidence" value="ECO:0007669"/>
    <property type="project" value="UniProtKB-KW"/>
</dbReference>
<evidence type="ECO:0000256" key="1">
    <source>
        <dbReference type="ARBA" id="ARBA00022603"/>
    </source>
</evidence>
<reference evidence="6" key="1">
    <citation type="journal article" date="2020" name="Stud. Mycol.">
        <title>101 Dothideomycetes genomes: a test case for predicting lifestyles and emergence of pathogens.</title>
        <authorList>
            <person name="Haridas S."/>
            <person name="Albert R."/>
            <person name="Binder M."/>
            <person name="Bloem J."/>
            <person name="Labutti K."/>
            <person name="Salamov A."/>
            <person name="Andreopoulos B."/>
            <person name="Baker S."/>
            <person name="Barry K."/>
            <person name="Bills G."/>
            <person name="Bluhm B."/>
            <person name="Cannon C."/>
            <person name="Castanera R."/>
            <person name="Culley D."/>
            <person name="Daum C."/>
            <person name="Ezra D."/>
            <person name="Gonzalez J."/>
            <person name="Henrissat B."/>
            <person name="Kuo A."/>
            <person name="Liang C."/>
            <person name="Lipzen A."/>
            <person name="Lutzoni F."/>
            <person name="Magnuson J."/>
            <person name="Mondo S."/>
            <person name="Nolan M."/>
            <person name="Ohm R."/>
            <person name="Pangilinan J."/>
            <person name="Park H.-J."/>
            <person name="Ramirez L."/>
            <person name="Alfaro M."/>
            <person name="Sun H."/>
            <person name="Tritt A."/>
            <person name="Yoshinaga Y."/>
            <person name="Zwiers L.-H."/>
            <person name="Turgeon B."/>
            <person name="Goodwin S."/>
            <person name="Spatafora J."/>
            <person name="Crous P."/>
            <person name="Grigoriev I."/>
        </authorList>
    </citation>
    <scope>NUCLEOTIDE SEQUENCE</scope>
    <source>
        <strain evidence="6">Tuck. ex Michener</strain>
    </source>
</reference>
<dbReference type="PROSITE" id="PS51683">
    <property type="entry name" value="SAM_OMT_II"/>
    <property type="match status" value="1"/>
</dbReference>
<gene>
    <name evidence="6" type="ORF">EV356DRAFT_562527</name>
</gene>
<keyword evidence="1 6" id="KW-0489">Methyltransferase</keyword>
<feature type="domain" description="O-methyltransferase C-terminal" evidence="5">
    <location>
        <begin position="216"/>
        <end position="357"/>
    </location>
</feature>
<evidence type="ECO:0000313" key="6">
    <source>
        <dbReference type="EMBL" id="KAF2228557.1"/>
    </source>
</evidence>
<name>A0A6A6GS87_VIRVR</name>
<dbReference type="EMBL" id="ML991911">
    <property type="protein sequence ID" value="KAF2228557.1"/>
    <property type="molecule type" value="Genomic_DNA"/>
</dbReference>
<protein>
    <submittedName>
        <fullName evidence="6">S-adenosyl-L-methionine-dependent methyltransferase</fullName>
    </submittedName>
</protein>
<dbReference type="PIRSF" id="PIRSF005739">
    <property type="entry name" value="O-mtase"/>
    <property type="match status" value="1"/>
</dbReference>
<dbReference type="SUPFAM" id="SSF53335">
    <property type="entry name" value="S-adenosyl-L-methionine-dependent methyltransferases"/>
    <property type="match status" value="1"/>
</dbReference>
<dbReference type="SUPFAM" id="SSF46785">
    <property type="entry name" value="Winged helix' DNA-binding domain"/>
    <property type="match status" value="1"/>
</dbReference>
<dbReference type="Pfam" id="PF00891">
    <property type="entry name" value="Methyltransf_2"/>
    <property type="match status" value="1"/>
</dbReference>
<organism evidence="6 7">
    <name type="scientific">Viridothelium virens</name>
    <name type="common">Speckled blister lichen</name>
    <name type="synonym">Trypethelium virens</name>
    <dbReference type="NCBI Taxonomy" id="1048519"/>
    <lineage>
        <taxon>Eukaryota</taxon>
        <taxon>Fungi</taxon>
        <taxon>Dikarya</taxon>
        <taxon>Ascomycota</taxon>
        <taxon>Pezizomycotina</taxon>
        <taxon>Dothideomycetes</taxon>
        <taxon>Dothideomycetes incertae sedis</taxon>
        <taxon>Trypetheliales</taxon>
        <taxon>Trypetheliaceae</taxon>
        <taxon>Viridothelium</taxon>
    </lineage>
</organism>